<evidence type="ECO:0000259" key="11">
    <source>
        <dbReference type="PROSITE" id="PS50011"/>
    </source>
</evidence>
<feature type="chain" id="PRO_5044718601" evidence="10">
    <location>
        <begin position="34"/>
        <end position="711"/>
    </location>
</feature>
<evidence type="ECO:0000313" key="13">
    <source>
        <dbReference type="EMBL" id="KAJ6842339.1"/>
    </source>
</evidence>
<dbReference type="AlphaFoldDB" id="A0AAX6DPT0"/>
<feature type="domain" description="Protein kinase" evidence="11">
    <location>
        <begin position="382"/>
        <end position="684"/>
    </location>
</feature>
<dbReference type="InterPro" id="IPR001611">
    <property type="entry name" value="Leu-rich_rpt"/>
</dbReference>
<dbReference type="GO" id="GO:0012505">
    <property type="term" value="C:endomembrane system"/>
    <property type="evidence" value="ECO:0007669"/>
    <property type="project" value="UniProtKB-SubCell"/>
</dbReference>
<gene>
    <name evidence="12" type="ORF">M6B38_234610</name>
    <name evidence="13" type="ORF">M6B38_303095</name>
</gene>
<keyword evidence="6 9" id="KW-0472">Membrane</keyword>
<dbReference type="SUPFAM" id="SSF56112">
    <property type="entry name" value="Protein kinase-like (PK-like)"/>
    <property type="match status" value="1"/>
</dbReference>
<dbReference type="InterPro" id="IPR000719">
    <property type="entry name" value="Prot_kinase_dom"/>
</dbReference>
<dbReference type="InterPro" id="IPR001245">
    <property type="entry name" value="Ser-Thr/Tyr_kinase_cat_dom"/>
</dbReference>
<dbReference type="InterPro" id="IPR013210">
    <property type="entry name" value="LRR_N_plant-typ"/>
</dbReference>
<dbReference type="Pfam" id="PF08263">
    <property type="entry name" value="LRRNT_2"/>
    <property type="match status" value="1"/>
</dbReference>
<organism evidence="12 14">
    <name type="scientific">Iris pallida</name>
    <name type="common">Sweet iris</name>
    <dbReference type="NCBI Taxonomy" id="29817"/>
    <lineage>
        <taxon>Eukaryota</taxon>
        <taxon>Viridiplantae</taxon>
        <taxon>Streptophyta</taxon>
        <taxon>Embryophyta</taxon>
        <taxon>Tracheophyta</taxon>
        <taxon>Spermatophyta</taxon>
        <taxon>Magnoliopsida</taxon>
        <taxon>Liliopsida</taxon>
        <taxon>Asparagales</taxon>
        <taxon>Iridaceae</taxon>
        <taxon>Iridoideae</taxon>
        <taxon>Irideae</taxon>
        <taxon>Iris</taxon>
    </lineage>
</organism>
<evidence type="ECO:0000256" key="5">
    <source>
        <dbReference type="ARBA" id="ARBA00022989"/>
    </source>
</evidence>
<comment type="caution">
    <text evidence="12">The sequence shown here is derived from an EMBL/GenBank/DDBJ whole genome shotgun (WGS) entry which is preliminary data.</text>
</comment>
<dbReference type="Gene3D" id="3.30.200.20">
    <property type="entry name" value="Phosphorylase Kinase, domain 1"/>
    <property type="match status" value="1"/>
</dbReference>
<feature type="region of interest" description="Disordered" evidence="8">
    <location>
        <begin position="322"/>
        <end position="346"/>
    </location>
</feature>
<reference evidence="12" key="1">
    <citation type="journal article" date="2023" name="GigaByte">
        <title>Genome assembly of the bearded iris, Iris pallida Lam.</title>
        <authorList>
            <person name="Bruccoleri R.E."/>
            <person name="Oakeley E.J."/>
            <person name="Faust A.M.E."/>
            <person name="Altorfer M."/>
            <person name="Dessus-Babus S."/>
            <person name="Burckhardt D."/>
            <person name="Oertli M."/>
            <person name="Naumann U."/>
            <person name="Petersen F."/>
            <person name="Wong J."/>
        </authorList>
    </citation>
    <scope>NUCLEOTIDE SEQUENCE</scope>
    <source>
        <strain evidence="12">GSM-AAB239-AS_SAM_17_03QT</strain>
    </source>
</reference>
<dbReference type="GO" id="GO:0005524">
    <property type="term" value="F:ATP binding"/>
    <property type="evidence" value="ECO:0007669"/>
    <property type="project" value="InterPro"/>
</dbReference>
<dbReference type="SUPFAM" id="SSF52058">
    <property type="entry name" value="L domain-like"/>
    <property type="match status" value="1"/>
</dbReference>
<dbReference type="Gene3D" id="3.80.10.10">
    <property type="entry name" value="Ribonuclease Inhibitor"/>
    <property type="match status" value="1"/>
</dbReference>
<dbReference type="Gene3D" id="1.10.510.10">
    <property type="entry name" value="Transferase(Phosphotransferase) domain 1"/>
    <property type="match status" value="1"/>
</dbReference>
<evidence type="ECO:0000256" key="3">
    <source>
        <dbReference type="ARBA" id="ARBA00022729"/>
    </source>
</evidence>
<keyword evidence="2 9" id="KW-0812">Transmembrane</keyword>
<feature type="transmembrane region" description="Helical" evidence="9">
    <location>
        <begin position="356"/>
        <end position="377"/>
    </location>
</feature>
<evidence type="ECO:0000313" key="14">
    <source>
        <dbReference type="Proteomes" id="UP001140949"/>
    </source>
</evidence>
<sequence>MRSSRWNVYGFRLQRILWALFLLLHLHCEKSFCLNLEGLALLEFRSKVDVDPYGAFNNWNREDSDPCNWFGVHCIDGKVETLNLKGLSLGGTLAPELGKLRHLRSLVLQKNNFSGAIPEEYGNLIVLEVLDLRGNNLSGKVPAKIGEVISLGHLLLCVDKFQDSTSPFGTLGMLSELKCEQNLPFHVHTELGCMNRKLGYCIRSSGLQVKKDDSFLIPDKGKVLSFIQMLPWFSFKKDFPSHVYGEKHGANIPILSEPYMEDNMQQSVTSRRKLLEVSSNLPAASISGSSPQEVIDVPSVGSGSFPAVPQLIGGQTTAPQDLLPNSISLPNNEPASLKPSDSAQNHPTFSENMRKVVVFVVSVLAILIAIVAGTLAWRTQRVSTVGPWKTGLSGPLQKAFTAGVPKLNRAELEAACEDFSNIIINYPNCTLFKGILSSGVEIGVVSTVLTAKDWSKRSEAHFRKKVDTLSRINHKNFVNLLGYCEENEPFMRMMVFEYAPNGTLCDHIHSKENEHLDWSARMRIIMGMTYCLEYMHHELNPPVALPDLQSDAVFLTDDYSAKVCDICIWKELVARRKKSMDEDNDPSNSPCPDSQSNVYNFGMLLLEIISGKLQYSNEEGSILNWAADHLNDRSNIKNLVDPTLKSFKDSELEIICEVIQECTDGDPKKRPTMREVSTKLREVIGISPEAACPRLSPLWWAELEILSVEAS</sequence>
<dbReference type="FunFam" id="3.80.10.10:FF:000129">
    <property type="entry name" value="Leucine-rich repeat receptor-like kinase"/>
    <property type="match status" value="1"/>
</dbReference>
<evidence type="ECO:0000256" key="8">
    <source>
        <dbReference type="SAM" id="MobiDB-lite"/>
    </source>
</evidence>
<evidence type="ECO:0000256" key="6">
    <source>
        <dbReference type="ARBA" id="ARBA00023136"/>
    </source>
</evidence>
<dbReference type="Pfam" id="PF00560">
    <property type="entry name" value="LRR_1"/>
    <property type="match status" value="2"/>
</dbReference>
<dbReference type="GO" id="GO:0004672">
    <property type="term" value="F:protein kinase activity"/>
    <property type="evidence" value="ECO:0007669"/>
    <property type="project" value="InterPro"/>
</dbReference>
<protein>
    <submittedName>
        <fullName evidence="12">Protein MALE DISCOVERER 2-like</fullName>
    </submittedName>
</protein>
<evidence type="ECO:0000256" key="1">
    <source>
        <dbReference type="ARBA" id="ARBA00022614"/>
    </source>
</evidence>
<dbReference type="InterPro" id="IPR011009">
    <property type="entry name" value="Kinase-like_dom_sf"/>
</dbReference>
<accession>A0AAX6DPT0</accession>
<dbReference type="Proteomes" id="UP001140949">
    <property type="component" value="Unassembled WGS sequence"/>
</dbReference>
<dbReference type="FunFam" id="3.30.200.20:FF:000489">
    <property type="entry name" value="Inactive receptor-like serine/threonine-protein kinase"/>
    <property type="match status" value="1"/>
</dbReference>
<keyword evidence="3 10" id="KW-0732">Signal</keyword>
<keyword evidence="14" id="KW-1185">Reference proteome</keyword>
<dbReference type="EMBL" id="JANAVB010042818">
    <property type="protein sequence ID" value="KAJ6793716.1"/>
    <property type="molecule type" value="Genomic_DNA"/>
</dbReference>
<evidence type="ECO:0000256" key="7">
    <source>
        <dbReference type="ARBA" id="ARBA00046288"/>
    </source>
</evidence>
<keyword evidence="5 9" id="KW-1133">Transmembrane helix</keyword>
<dbReference type="Pfam" id="PF07714">
    <property type="entry name" value="PK_Tyr_Ser-Thr"/>
    <property type="match status" value="1"/>
</dbReference>
<comment type="subcellular location">
    <subcellularLocation>
        <location evidence="7">Endomembrane system</location>
        <topology evidence="7">Single-pass type I membrane protein</topology>
    </subcellularLocation>
</comment>
<name>A0AAX6DPT0_IRIPA</name>
<evidence type="ECO:0000256" key="10">
    <source>
        <dbReference type="SAM" id="SignalP"/>
    </source>
</evidence>
<keyword evidence="4" id="KW-0677">Repeat</keyword>
<evidence type="ECO:0000256" key="2">
    <source>
        <dbReference type="ARBA" id="ARBA00022692"/>
    </source>
</evidence>
<dbReference type="InterPro" id="IPR032675">
    <property type="entry name" value="LRR_dom_sf"/>
</dbReference>
<dbReference type="PROSITE" id="PS50011">
    <property type="entry name" value="PROTEIN_KINASE_DOM"/>
    <property type="match status" value="1"/>
</dbReference>
<dbReference type="EMBL" id="JANAVB010007798">
    <property type="protein sequence ID" value="KAJ6842339.1"/>
    <property type="molecule type" value="Genomic_DNA"/>
</dbReference>
<proteinExistence type="predicted"/>
<keyword evidence="1" id="KW-0433">Leucine-rich repeat</keyword>
<evidence type="ECO:0000256" key="9">
    <source>
        <dbReference type="SAM" id="Phobius"/>
    </source>
</evidence>
<feature type="signal peptide" evidence="10">
    <location>
        <begin position="1"/>
        <end position="33"/>
    </location>
</feature>
<reference evidence="12" key="2">
    <citation type="submission" date="2023-04" db="EMBL/GenBank/DDBJ databases">
        <authorList>
            <person name="Bruccoleri R.E."/>
            <person name="Oakeley E.J."/>
            <person name="Faust A.-M."/>
            <person name="Dessus-Babus S."/>
            <person name="Altorfer M."/>
            <person name="Burckhardt D."/>
            <person name="Oertli M."/>
            <person name="Naumann U."/>
            <person name="Petersen F."/>
            <person name="Wong J."/>
        </authorList>
    </citation>
    <scope>NUCLEOTIDE SEQUENCE</scope>
    <source>
        <strain evidence="12">GSM-AAB239-AS_SAM_17_03QT</strain>
        <tissue evidence="12">Leaf</tissue>
    </source>
</reference>
<dbReference type="PANTHER" id="PTHR46084">
    <property type="entry name" value="PROTEIN MALE DISCOVERER 2"/>
    <property type="match status" value="1"/>
</dbReference>
<evidence type="ECO:0000313" key="12">
    <source>
        <dbReference type="EMBL" id="KAJ6793716.1"/>
    </source>
</evidence>
<dbReference type="PANTHER" id="PTHR46084:SF1">
    <property type="entry name" value="PROTEIN MALE DISCOVERER 2"/>
    <property type="match status" value="1"/>
</dbReference>
<evidence type="ECO:0000256" key="4">
    <source>
        <dbReference type="ARBA" id="ARBA00022737"/>
    </source>
</evidence>